<comment type="caution">
    <text evidence="2">The sequence shown here is derived from an EMBL/GenBank/DDBJ whole genome shotgun (WGS) entry which is preliminary data.</text>
</comment>
<evidence type="ECO:0000313" key="2">
    <source>
        <dbReference type="EMBL" id="MDK9559175.1"/>
    </source>
</evidence>
<keyword evidence="1" id="KW-0732">Signal</keyword>
<dbReference type="RefSeq" id="WP_219868378.1">
    <property type="nucleotide sequence ID" value="NZ_JASSQD010000003.1"/>
</dbReference>
<accession>A0ABT7HH68</accession>
<proteinExistence type="predicted"/>
<protein>
    <recommendedName>
        <fullName evidence="4">DUF4148 domain-containing protein</fullName>
    </recommendedName>
</protein>
<organism evidence="2 3">
    <name type="scientific">Marinobacter albus</name>
    <dbReference type="NCBI Taxonomy" id="3030833"/>
    <lineage>
        <taxon>Bacteria</taxon>
        <taxon>Pseudomonadati</taxon>
        <taxon>Pseudomonadota</taxon>
        <taxon>Gammaproteobacteria</taxon>
        <taxon>Pseudomonadales</taxon>
        <taxon>Marinobacteraceae</taxon>
        <taxon>Marinobacter</taxon>
    </lineage>
</organism>
<keyword evidence="3" id="KW-1185">Reference proteome</keyword>
<evidence type="ECO:0008006" key="4">
    <source>
        <dbReference type="Google" id="ProtNLM"/>
    </source>
</evidence>
<reference evidence="2 3" key="1">
    <citation type="submission" date="2023-05" db="EMBL/GenBank/DDBJ databases">
        <title>Marinobacter albus sp. nov., a marine bacterium isolated from sand in a coastal intertidal zone of huludao.</title>
        <authorList>
            <person name="Deng T."/>
        </authorList>
    </citation>
    <scope>NUCLEOTIDE SEQUENCE [LARGE SCALE GENOMIC DNA]</scope>
    <source>
        <strain evidence="2 3">M216</strain>
    </source>
</reference>
<evidence type="ECO:0000313" key="3">
    <source>
        <dbReference type="Proteomes" id="UP001223547"/>
    </source>
</evidence>
<gene>
    <name evidence="2" type="ORF">QQF73_16190</name>
</gene>
<name>A0ABT7HH68_9GAMM</name>
<sequence>MKQVVICSATLALTLFVAPSYGENWERQRFNQEMMENQSQMYSDDGMPYRVASVEENRRMMLERGGKNSVDYIETMPTTAGVSSIDDIENLPATAAGYPDGRSMYDRDRKHDWRTGHRGRIHHEY</sequence>
<evidence type="ECO:0000256" key="1">
    <source>
        <dbReference type="SAM" id="SignalP"/>
    </source>
</evidence>
<feature type="chain" id="PRO_5045918681" description="DUF4148 domain-containing protein" evidence="1">
    <location>
        <begin position="23"/>
        <end position="125"/>
    </location>
</feature>
<dbReference type="Proteomes" id="UP001223547">
    <property type="component" value="Unassembled WGS sequence"/>
</dbReference>
<feature type="signal peptide" evidence="1">
    <location>
        <begin position="1"/>
        <end position="22"/>
    </location>
</feature>
<dbReference type="EMBL" id="JASSQD010000003">
    <property type="protein sequence ID" value="MDK9559175.1"/>
    <property type="molecule type" value="Genomic_DNA"/>
</dbReference>